<dbReference type="Pfam" id="PF04204">
    <property type="entry name" value="HTS"/>
    <property type="match status" value="1"/>
</dbReference>
<feature type="site" description="Important for acyl-CoA specificity" evidence="4">
    <location>
        <position position="101"/>
    </location>
</feature>
<dbReference type="PANTHER" id="PTHR20919">
    <property type="entry name" value="HOMOSERINE O-SUCCINYLTRANSFERASE"/>
    <property type="match status" value="1"/>
</dbReference>
<comment type="similarity">
    <text evidence="4">Belongs to the MetA family.</text>
</comment>
<dbReference type="Gene3D" id="3.40.50.880">
    <property type="match status" value="1"/>
</dbReference>
<comment type="caution">
    <text evidence="4">Lacks conserved residue(s) required for the propagation of feature annotation.</text>
</comment>
<feature type="site" description="Important for substrate specificity" evidence="4">
    <location>
        <position position="184"/>
    </location>
</feature>
<proteinExistence type="inferred from homology"/>
<feature type="active site" description="Acyl-thioester intermediate" evidence="4">
    <location>
        <position position="132"/>
    </location>
</feature>
<dbReference type="PIRSF" id="PIRSF000450">
    <property type="entry name" value="H_ser_succinyltr"/>
    <property type="match status" value="1"/>
</dbReference>
<reference evidence="6" key="1">
    <citation type="journal article" date="2019" name="Int. J. Syst. Evol. Microbiol.">
        <title>The Global Catalogue of Microorganisms (GCM) 10K type strain sequencing project: providing services to taxonomists for standard genome sequencing and annotation.</title>
        <authorList>
            <consortium name="The Broad Institute Genomics Platform"/>
            <consortium name="The Broad Institute Genome Sequencing Center for Infectious Disease"/>
            <person name="Wu L."/>
            <person name="Ma J."/>
        </authorList>
    </citation>
    <scope>NUCLEOTIDE SEQUENCE [LARGE SCALE GENOMIC DNA]</scope>
    <source>
        <strain evidence="6">CCM 8932</strain>
    </source>
</reference>
<keyword evidence="4" id="KW-0486">Methionine biosynthesis</keyword>
<feature type="binding site" evidence="4">
    <location>
        <position position="240"/>
    </location>
    <ligand>
        <name>substrate</name>
    </ligand>
</feature>
<comment type="function">
    <text evidence="4">Transfers an acetyl group from acetyl-CoA to L-homoserine, forming acetyl-L-homoserine.</text>
</comment>
<comment type="catalytic activity">
    <reaction evidence="4">
        <text>L-homoserine + acetyl-CoA = O-acetyl-L-homoserine + CoA</text>
        <dbReference type="Rhea" id="RHEA:13701"/>
        <dbReference type="ChEBI" id="CHEBI:57287"/>
        <dbReference type="ChEBI" id="CHEBI:57288"/>
        <dbReference type="ChEBI" id="CHEBI:57476"/>
        <dbReference type="ChEBI" id="CHEBI:57716"/>
        <dbReference type="EC" id="2.3.1.31"/>
    </reaction>
</comment>
<feature type="active site" description="Proton acceptor" evidence="4">
    <location>
        <position position="226"/>
    </location>
</feature>
<evidence type="ECO:0000256" key="1">
    <source>
        <dbReference type="ARBA" id="ARBA00022605"/>
    </source>
</evidence>
<dbReference type="EMBL" id="JBHSSD010000047">
    <property type="protein sequence ID" value="MFC6165329.1"/>
    <property type="molecule type" value="Genomic_DNA"/>
</dbReference>
<keyword evidence="4" id="KW-0963">Cytoplasm</keyword>
<keyword evidence="2 4" id="KW-0808">Transferase</keyword>
<dbReference type="InterPro" id="IPR033752">
    <property type="entry name" value="MetA_family"/>
</dbReference>
<dbReference type="PANTHER" id="PTHR20919:SF0">
    <property type="entry name" value="HOMOSERINE O-SUCCINYLTRANSFERASE"/>
    <property type="match status" value="1"/>
</dbReference>
<comment type="subcellular location">
    <subcellularLocation>
        <location evidence="4">Cytoplasm</location>
    </subcellularLocation>
</comment>
<feature type="binding site" evidence="4">
    <location>
        <position position="184"/>
    </location>
    <ligand>
        <name>substrate</name>
    </ligand>
</feature>
<dbReference type="HAMAP" id="MF_00295">
    <property type="entry name" value="MetA_acyltransf"/>
    <property type="match status" value="1"/>
</dbReference>
<gene>
    <name evidence="4" type="primary">metAA</name>
    <name evidence="5" type="ORF">ACFP3T_11655</name>
</gene>
<dbReference type="SUPFAM" id="SSF52317">
    <property type="entry name" value="Class I glutamine amidotransferase-like"/>
    <property type="match status" value="1"/>
</dbReference>
<keyword evidence="6" id="KW-1185">Reference proteome</keyword>
<protein>
    <recommendedName>
        <fullName evidence="4">Homoserine O-acetyltransferase</fullName>
        <shortName evidence="4">HAT</shortName>
        <ecNumber evidence="4">2.3.1.31</ecNumber>
    </recommendedName>
    <alternativeName>
        <fullName evidence="4">Homoserine transacetylase</fullName>
        <shortName evidence="4">HTA</shortName>
    </alternativeName>
</protein>
<feature type="active site" evidence="4">
    <location>
        <position position="228"/>
    </location>
</feature>
<dbReference type="RefSeq" id="WP_137640582.1">
    <property type="nucleotide sequence ID" value="NZ_BJDK01000023.1"/>
</dbReference>
<comment type="pathway">
    <text evidence="4">Amino-acid biosynthesis; L-methionine biosynthesis via de novo pathway; O-acetyl-L-homoserine from L-homoserine: step 1/1.</text>
</comment>
<evidence type="ECO:0000313" key="6">
    <source>
        <dbReference type="Proteomes" id="UP001596253"/>
    </source>
</evidence>
<evidence type="ECO:0000313" key="5">
    <source>
        <dbReference type="EMBL" id="MFC6165329.1"/>
    </source>
</evidence>
<keyword evidence="3 4" id="KW-0012">Acyltransferase</keyword>
<name>A0ABW1R602_9LACO</name>
<keyword evidence="1 4" id="KW-0028">Amino-acid biosynthesis</keyword>
<feature type="binding site" evidence="4">
    <location>
        <position position="153"/>
    </location>
    <ligand>
        <name>substrate</name>
    </ligand>
</feature>
<dbReference type="GO" id="GO:0008899">
    <property type="term" value="F:homoserine O-succinyltransferase activity"/>
    <property type="evidence" value="ECO:0007669"/>
    <property type="project" value="UniProtKB-EC"/>
</dbReference>
<evidence type="ECO:0000256" key="4">
    <source>
        <dbReference type="HAMAP-Rule" id="MF_00295"/>
    </source>
</evidence>
<organism evidence="5 6">
    <name type="scientific">Lactiplantibacillus dongliensis</name>
    <dbReference type="NCBI Taxonomy" id="2559919"/>
    <lineage>
        <taxon>Bacteria</taxon>
        <taxon>Bacillati</taxon>
        <taxon>Bacillota</taxon>
        <taxon>Bacilli</taxon>
        <taxon>Lactobacillales</taxon>
        <taxon>Lactobacillaceae</taxon>
        <taxon>Lactiplantibacillus</taxon>
    </lineage>
</organism>
<comment type="caution">
    <text evidence="5">The sequence shown here is derived from an EMBL/GenBank/DDBJ whole genome shotgun (WGS) entry which is preliminary data.</text>
</comment>
<dbReference type="Proteomes" id="UP001596253">
    <property type="component" value="Unassembled WGS sequence"/>
</dbReference>
<accession>A0ABW1R602</accession>
<dbReference type="InterPro" id="IPR029062">
    <property type="entry name" value="Class_I_gatase-like"/>
</dbReference>
<evidence type="ECO:0000256" key="3">
    <source>
        <dbReference type="ARBA" id="ARBA00023315"/>
    </source>
</evidence>
<evidence type="ECO:0000256" key="2">
    <source>
        <dbReference type="ARBA" id="ARBA00022679"/>
    </source>
</evidence>
<dbReference type="EC" id="2.3.1.31" evidence="4"/>
<sequence>MTVTAVNGLLKARQKWINQPQGATPMRLLILNLMPTKVTTERQFLSNFAAVPGDFEITFMYPATHQFKSLSRETVAAAYASLDQVYDQHFDGLIITGAPVEKIAFEAVDYWDEFGTIVDWAQTHVTQTLFECWAAQAGLYYQFNIQKRLVDQKIFGIYTATSLDEQSQLAHNLSAGGLLKMPQSRHTQLDLPAAIPSDLHVVAANDEIGPLIMTAPAANAVYVTGHPEYDTDTLANEYFRDQRKHLPIELPKYYFKNKNLQTINDSWHQTSHQLYANWIETLKLTKVGL</sequence>